<comment type="caution">
    <text evidence="4">The sequence shown here is derived from an EMBL/GenBank/DDBJ whole genome shotgun (WGS) entry which is preliminary data.</text>
</comment>
<evidence type="ECO:0000256" key="1">
    <source>
        <dbReference type="ARBA" id="ARBA00010272"/>
    </source>
</evidence>
<name>A0A2N7TWV7_9GAMM</name>
<dbReference type="PANTHER" id="PTHR33777">
    <property type="entry name" value="UPF0045 PROTEIN ECM15"/>
    <property type="match status" value="1"/>
</dbReference>
<sequence>MRVIADVNITPLGAGASLSSHVAACEEIIEEAGLKYHLHAHGTNLEGSWEEVMRVIQRCHDVLHERGAPRVDSSIRVATATDKDQSLEERVNKVEKRMR</sequence>
<dbReference type="NCBIfam" id="TIGR00106">
    <property type="entry name" value="MTH1187 family thiamine-binding protein"/>
    <property type="match status" value="1"/>
</dbReference>
<dbReference type="Pfam" id="PF01910">
    <property type="entry name" value="Thiamine_BP"/>
    <property type="match status" value="1"/>
</dbReference>
<dbReference type="AlphaFoldDB" id="A0A2N7TWV7"/>
<evidence type="ECO:0000313" key="5">
    <source>
        <dbReference type="Proteomes" id="UP000235803"/>
    </source>
</evidence>
<gene>
    <name evidence="4" type="ORF">C1H69_20745</name>
</gene>
<reference evidence="4 5" key="1">
    <citation type="submission" date="2018-01" db="EMBL/GenBank/DDBJ databases">
        <title>Halomonas endophytica sp. nov., isolated from storage liquid in the stems of Populus euphratica.</title>
        <authorList>
            <person name="Chen C."/>
        </authorList>
    </citation>
    <scope>NUCLEOTIDE SEQUENCE [LARGE SCALE GENOMIC DNA]</scope>
    <source>
        <strain evidence="4 5">MC28</strain>
    </source>
</reference>
<evidence type="ECO:0000313" key="4">
    <source>
        <dbReference type="EMBL" id="PMR72670.1"/>
    </source>
</evidence>
<dbReference type="PANTHER" id="PTHR33777:SF1">
    <property type="entry name" value="UPF0045 PROTEIN ECM15"/>
    <property type="match status" value="1"/>
</dbReference>
<feature type="compositionally biased region" description="Basic and acidic residues" evidence="2">
    <location>
        <begin position="81"/>
        <end position="99"/>
    </location>
</feature>
<keyword evidence="5" id="KW-1185">Reference proteome</keyword>
<dbReference type="InterPro" id="IPR002767">
    <property type="entry name" value="Thiamine_BP"/>
</dbReference>
<dbReference type="RefSeq" id="WP_102655289.1">
    <property type="nucleotide sequence ID" value="NZ_PNRF01000043.1"/>
</dbReference>
<dbReference type="EMBL" id="PNRF01000043">
    <property type="protein sequence ID" value="PMR72670.1"/>
    <property type="molecule type" value="Genomic_DNA"/>
</dbReference>
<evidence type="ECO:0000259" key="3">
    <source>
        <dbReference type="Pfam" id="PF01910"/>
    </source>
</evidence>
<dbReference type="SUPFAM" id="SSF89957">
    <property type="entry name" value="MTH1187/YkoF-like"/>
    <property type="match status" value="1"/>
</dbReference>
<dbReference type="OrthoDB" id="9793516at2"/>
<evidence type="ECO:0000256" key="2">
    <source>
        <dbReference type="SAM" id="MobiDB-lite"/>
    </source>
</evidence>
<feature type="region of interest" description="Disordered" evidence="2">
    <location>
        <begin position="79"/>
        <end position="99"/>
    </location>
</feature>
<comment type="similarity">
    <text evidence="1">Belongs to the UPF0045 family.</text>
</comment>
<dbReference type="Proteomes" id="UP000235803">
    <property type="component" value="Unassembled WGS sequence"/>
</dbReference>
<accession>A0A2N7TWV7</accession>
<dbReference type="InterPro" id="IPR029756">
    <property type="entry name" value="MTH1187/YkoF-like"/>
</dbReference>
<organism evidence="4 5">
    <name type="scientific">Billgrantia endophytica</name>
    <dbReference type="NCBI Taxonomy" id="2033802"/>
    <lineage>
        <taxon>Bacteria</taxon>
        <taxon>Pseudomonadati</taxon>
        <taxon>Pseudomonadota</taxon>
        <taxon>Gammaproteobacteria</taxon>
        <taxon>Oceanospirillales</taxon>
        <taxon>Halomonadaceae</taxon>
        <taxon>Billgrantia</taxon>
    </lineage>
</organism>
<dbReference type="Gene3D" id="3.30.70.930">
    <property type="match status" value="1"/>
</dbReference>
<dbReference type="InterPro" id="IPR051614">
    <property type="entry name" value="UPF0045_domain"/>
</dbReference>
<feature type="domain" description="Thiamine-binding protein" evidence="3">
    <location>
        <begin position="5"/>
        <end position="95"/>
    </location>
</feature>
<dbReference type="GO" id="GO:0005829">
    <property type="term" value="C:cytosol"/>
    <property type="evidence" value="ECO:0007669"/>
    <property type="project" value="TreeGrafter"/>
</dbReference>
<proteinExistence type="inferred from homology"/>
<protein>
    <recommendedName>
        <fullName evidence="3">Thiamine-binding protein domain-containing protein</fullName>
    </recommendedName>
</protein>